<reference evidence="2" key="1">
    <citation type="submission" date="2019-04" db="EMBL/GenBank/DDBJ databases">
        <title>Evolution of Biomass-Degrading Anaerobic Consortia Revealed by Metagenomics.</title>
        <authorList>
            <person name="Peng X."/>
        </authorList>
    </citation>
    <scope>NUCLEOTIDE SEQUENCE</scope>
    <source>
        <strain evidence="2">SIG12</strain>
    </source>
</reference>
<feature type="domain" description="Coenzyme F420:L-glutamate ligase-like" evidence="1">
    <location>
        <begin position="65"/>
        <end position="271"/>
    </location>
</feature>
<dbReference type="AlphaFoldDB" id="A0A8T3VG87"/>
<evidence type="ECO:0000313" key="3">
    <source>
        <dbReference type="Proteomes" id="UP000762703"/>
    </source>
</evidence>
<dbReference type="EMBL" id="SUTE01000040">
    <property type="protein sequence ID" value="MBE6505176.1"/>
    <property type="molecule type" value="Genomic_DNA"/>
</dbReference>
<gene>
    <name evidence="2" type="ORF">E7Z73_05460</name>
</gene>
<keyword evidence="2" id="KW-0436">Ligase</keyword>
<feature type="non-terminal residue" evidence="2">
    <location>
        <position position="1"/>
    </location>
</feature>
<dbReference type="GO" id="GO:0016874">
    <property type="term" value="F:ligase activity"/>
    <property type="evidence" value="ECO:0007669"/>
    <property type="project" value="UniProtKB-KW"/>
</dbReference>
<accession>A0A8T3VG87</accession>
<sequence length="279" mass="31031">EVGNGILDEEILEKSEFHLGSVISEDEYKETFGSWIHPFTGINMIDFYRELIESEDCEVEFVFSNDVKTILDYNKDILTCDIHTREKTVKFLKSLGANVYGLHQILTEPIGDSGSNPDYGLLGSNKATEEKLKLFPKTGDKVVREVQKRLIDLTGKQIEVMVYGDGAFKDPVGKIWELADPVVSPAHTDGLIGTPNEIKLKYVSDNKFADLKGDELKEAIKEEIRTKDKDLTGQMITEGTTPRVLTDLIGSLCDLTSGSGDKGTPVIFIQGYFDNLAND</sequence>
<proteinExistence type="predicted"/>
<dbReference type="SUPFAM" id="SSF144010">
    <property type="entry name" value="CofE-like"/>
    <property type="match status" value="1"/>
</dbReference>
<dbReference type="Proteomes" id="UP000762703">
    <property type="component" value="Unassembled WGS sequence"/>
</dbReference>
<dbReference type="Pfam" id="PF01996">
    <property type="entry name" value="F420_ligase"/>
    <property type="match status" value="1"/>
</dbReference>
<dbReference type="RefSeq" id="WP_303736819.1">
    <property type="nucleotide sequence ID" value="NZ_SUTE01000040.1"/>
</dbReference>
<organism evidence="2 3">
    <name type="scientific">Methanobrevibacter millerae</name>
    <dbReference type="NCBI Taxonomy" id="230361"/>
    <lineage>
        <taxon>Archaea</taxon>
        <taxon>Methanobacteriati</taxon>
        <taxon>Methanobacteriota</taxon>
        <taxon>Methanomada group</taxon>
        <taxon>Methanobacteria</taxon>
        <taxon>Methanobacteriales</taxon>
        <taxon>Methanobacteriaceae</taxon>
        <taxon>Methanobrevibacter</taxon>
    </lineage>
</organism>
<comment type="caution">
    <text evidence="2">The sequence shown here is derived from an EMBL/GenBank/DDBJ whole genome shotgun (WGS) entry which is preliminary data.</text>
</comment>
<evidence type="ECO:0000259" key="1">
    <source>
        <dbReference type="Pfam" id="PF01996"/>
    </source>
</evidence>
<evidence type="ECO:0000313" key="2">
    <source>
        <dbReference type="EMBL" id="MBE6505176.1"/>
    </source>
</evidence>
<name>A0A8T3VG87_9EURY</name>
<dbReference type="InterPro" id="IPR002847">
    <property type="entry name" value="F420-0_gamma-glut_ligase-dom"/>
</dbReference>
<protein>
    <submittedName>
        <fullName evidence="2">F420-0--gamma-glutamyl ligase</fullName>
    </submittedName>
</protein>